<dbReference type="Proteomes" id="UP001408789">
    <property type="component" value="Unassembled WGS sequence"/>
</dbReference>
<evidence type="ECO:0000313" key="2">
    <source>
        <dbReference type="EMBL" id="KAK9080825.1"/>
    </source>
</evidence>
<comment type="caution">
    <text evidence="2">The sequence shown here is derived from an EMBL/GenBank/DDBJ whole genome shotgun (WGS) entry which is preliminary data.</text>
</comment>
<evidence type="ECO:0000313" key="3">
    <source>
        <dbReference type="Proteomes" id="UP001408789"/>
    </source>
</evidence>
<dbReference type="AlphaFoldDB" id="A0AAP0DWR3"/>
<name>A0AAP0DWR3_9ASTR</name>
<feature type="region of interest" description="Disordered" evidence="1">
    <location>
        <begin position="23"/>
        <end position="85"/>
    </location>
</feature>
<feature type="region of interest" description="Disordered" evidence="1">
    <location>
        <begin position="177"/>
        <end position="197"/>
    </location>
</feature>
<organism evidence="2 3">
    <name type="scientific">Deinandra increscens subsp. villosa</name>
    <dbReference type="NCBI Taxonomy" id="3103831"/>
    <lineage>
        <taxon>Eukaryota</taxon>
        <taxon>Viridiplantae</taxon>
        <taxon>Streptophyta</taxon>
        <taxon>Embryophyta</taxon>
        <taxon>Tracheophyta</taxon>
        <taxon>Spermatophyta</taxon>
        <taxon>Magnoliopsida</taxon>
        <taxon>eudicotyledons</taxon>
        <taxon>Gunneridae</taxon>
        <taxon>Pentapetalae</taxon>
        <taxon>asterids</taxon>
        <taxon>campanulids</taxon>
        <taxon>Asterales</taxon>
        <taxon>Asteraceae</taxon>
        <taxon>Asteroideae</taxon>
        <taxon>Heliantheae alliance</taxon>
        <taxon>Madieae</taxon>
        <taxon>Madiinae</taxon>
        <taxon>Deinandra</taxon>
    </lineage>
</organism>
<reference evidence="2 3" key="1">
    <citation type="submission" date="2024-04" db="EMBL/GenBank/DDBJ databases">
        <title>The reference genome of an endangered Asteraceae, Deinandra increscens subsp. villosa, native to the Central Coast of California.</title>
        <authorList>
            <person name="Guilliams M."/>
            <person name="Hasenstab-Lehman K."/>
            <person name="Meyer R."/>
            <person name="Mcevoy S."/>
        </authorList>
    </citation>
    <scope>NUCLEOTIDE SEQUENCE [LARGE SCALE GENOMIC DNA]</scope>
    <source>
        <tissue evidence="2">Leaf</tissue>
    </source>
</reference>
<dbReference type="PANTHER" id="PTHR38221">
    <property type="entry name" value="BNAA04G14260D PROTEIN"/>
    <property type="match status" value="1"/>
</dbReference>
<sequence length="224" mass="24364">MVNSGDKFASLLIPNCHRTASQEEKLHSSLFAREGDLSSSSPDDSSEQVTGIELVSLPDSSDEYQTPPEEQPFYSQNSSNDGHVAAAKTADFAGEIQGKRIVDLANESDDLDTEPMDVEAPDSVTEVVETEIISSPEQQSAHQVFVEMHVREKEQNIKGFKREGFSNVLNRVLKMAGEAKSSRGGGGGGGGEGGEVEVDFLETAKMRGLTFPRPRWWPAEGFKD</sequence>
<evidence type="ECO:0000256" key="1">
    <source>
        <dbReference type="SAM" id="MobiDB-lite"/>
    </source>
</evidence>
<protein>
    <submittedName>
        <fullName evidence="2">Uncharacterized protein</fullName>
    </submittedName>
</protein>
<dbReference type="EMBL" id="JBCNJP010000002">
    <property type="protein sequence ID" value="KAK9080825.1"/>
    <property type="molecule type" value="Genomic_DNA"/>
</dbReference>
<gene>
    <name evidence="2" type="ORF">SSX86_000583</name>
</gene>
<dbReference type="PANTHER" id="PTHR38221:SF1">
    <property type="entry name" value="OVULE PROTEIN"/>
    <property type="match status" value="1"/>
</dbReference>
<proteinExistence type="predicted"/>
<feature type="compositionally biased region" description="Gly residues" evidence="1">
    <location>
        <begin position="183"/>
        <end position="193"/>
    </location>
</feature>
<keyword evidence="3" id="KW-1185">Reference proteome</keyword>
<accession>A0AAP0DWR3</accession>